<evidence type="ECO:0000313" key="4">
    <source>
        <dbReference type="Proteomes" id="UP000177349"/>
    </source>
</evidence>
<dbReference type="Gene3D" id="2.60.40.10">
    <property type="entry name" value="Immunoglobulins"/>
    <property type="match status" value="1"/>
</dbReference>
<reference evidence="3 4" key="1">
    <citation type="journal article" date="2016" name="Nat. Commun.">
        <title>Thousands of microbial genomes shed light on interconnected biogeochemical processes in an aquifer system.</title>
        <authorList>
            <person name="Anantharaman K."/>
            <person name="Brown C.T."/>
            <person name="Hug L.A."/>
            <person name="Sharon I."/>
            <person name="Castelle C.J."/>
            <person name="Probst A.J."/>
            <person name="Thomas B.C."/>
            <person name="Singh A."/>
            <person name="Wilkins M.J."/>
            <person name="Karaoz U."/>
            <person name="Brodie E.L."/>
            <person name="Williams K.H."/>
            <person name="Hubbard S.S."/>
            <person name="Banfield J.F."/>
        </authorList>
    </citation>
    <scope>NUCLEOTIDE SEQUENCE [LARGE SCALE GENOMIC DNA]</scope>
</reference>
<organism evidence="3 4">
    <name type="scientific">Candidatus Komeilibacteria bacterium RIFCSPLOWO2_01_FULL_53_11</name>
    <dbReference type="NCBI Taxonomy" id="1798552"/>
    <lineage>
        <taxon>Bacteria</taxon>
        <taxon>Candidatus Komeiliibacteriota</taxon>
    </lineage>
</organism>
<feature type="domain" description="Bacterial Ig-like" evidence="2">
    <location>
        <begin position="247"/>
        <end position="306"/>
    </location>
</feature>
<feature type="compositionally biased region" description="Pro residues" evidence="1">
    <location>
        <begin position="330"/>
        <end position="344"/>
    </location>
</feature>
<sequence length="540" mass="57702">MHELLPGKAWAHRKTSRRYRLLRGIVIANIFFLILNIISYVFVIGPGVYRSRAQSQLVCLRICAAGDTACISGNGVCADPPDVTTQAVDAIAETSASGHGTVISDGGDTVTVRGNVLATSTNPTLSDTTFTATTTGTGVFTTALTGLSETTTYYVRAYATNAAGTGYGTAVTFATLTSSGTGETGSQGTQGGGTPAQQTPSAKKQLKDLLLPKHSIKDRAYVAIEEVYDFVSKKKIKIKNKRAESVVDFRRPTFQGTTNVRNALILLTLNSSPHYGTTAADQNGQWQWTVSAPLEAGEHTIDVVAMSPEDNLVTGASTASFSIAESVGTPPSPPVQPAPEPGPAETPEEGASAPPEEETMPTPPVIVADTHHYGINIAVLSEPQHIAKNGFVDVQTEIQSLHPGFTESLAITYRLMNLDGDVVFSEEKQRKVTGSVIDQSRIVTSTPLSAGTYLLEVSVRSHGDTLTSTEIFDVGSYPVIDMPLVSLSADMADLGLRVAMSLLAVLLVFFVVALWREHRRMRRDPYQINDEDLLASGMIR</sequence>
<evidence type="ECO:0000259" key="2">
    <source>
        <dbReference type="Pfam" id="PF19077"/>
    </source>
</evidence>
<dbReference type="Pfam" id="PF19077">
    <property type="entry name" value="Big_13"/>
    <property type="match status" value="1"/>
</dbReference>
<feature type="compositionally biased region" description="Low complexity" evidence="1">
    <location>
        <begin position="345"/>
        <end position="354"/>
    </location>
</feature>
<accession>A0A1G2BQU0</accession>
<dbReference type="InterPro" id="IPR013783">
    <property type="entry name" value="Ig-like_fold"/>
</dbReference>
<evidence type="ECO:0000256" key="1">
    <source>
        <dbReference type="SAM" id="MobiDB-lite"/>
    </source>
</evidence>
<dbReference type="Proteomes" id="UP000177349">
    <property type="component" value="Unassembled WGS sequence"/>
</dbReference>
<protein>
    <recommendedName>
        <fullName evidence="2">Bacterial Ig-like domain-containing protein</fullName>
    </recommendedName>
</protein>
<feature type="compositionally biased region" description="Gly residues" evidence="1">
    <location>
        <begin position="182"/>
        <end position="194"/>
    </location>
</feature>
<proteinExistence type="predicted"/>
<feature type="region of interest" description="Disordered" evidence="1">
    <location>
        <begin position="324"/>
        <end position="364"/>
    </location>
</feature>
<evidence type="ECO:0000313" key="3">
    <source>
        <dbReference type="EMBL" id="OGY91494.1"/>
    </source>
</evidence>
<dbReference type="AlphaFoldDB" id="A0A1G2BQU0"/>
<feature type="region of interest" description="Disordered" evidence="1">
    <location>
        <begin position="179"/>
        <end position="204"/>
    </location>
</feature>
<name>A0A1G2BQU0_9BACT</name>
<gene>
    <name evidence="3" type="ORF">A3B31_01245</name>
</gene>
<comment type="caution">
    <text evidence="3">The sequence shown here is derived from an EMBL/GenBank/DDBJ whole genome shotgun (WGS) entry which is preliminary data.</text>
</comment>
<dbReference type="EMBL" id="MHKN01000040">
    <property type="protein sequence ID" value="OGY91494.1"/>
    <property type="molecule type" value="Genomic_DNA"/>
</dbReference>
<dbReference type="InterPro" id="IPR044016">
    <property type="entry name" value="Big_13"/>
</dbReference>